<comment type="caution">
    <text evidence="13">The sequence shown here is derived from an EMBL/GenBank/DDBJ whole genome shotgun (WGS) entry which is preliminary data.</text>
</comment>
<dbReference type="InterPro" id="IPR012340">
    <property type="entry name" value="NA-bd_OB-fold"/>
</dbReference>
<gene>
    <name evidence="8 13" type="primary">efp</name>
    <name evidence="13" type="ORF">UDIV_0730</name>
</gene>
<evidence type="ECO:0000256" key="5">
    <source>
        <dbReference type="ARBA" id="ARBA00022768"/>
    </source>
</evidence>
<evidence type="ECO:0000259" key="12">
    <source>
        <dbReference type="SMART" id="SM01185"/>
    </source>
</evidence>
<evidence type="ECO:0000313" key="14">
    <source>
        <dbReference type="Proteomes" id="UP000028537"/>
    </source>
</evidence>
<dbReference type="OrthoDB" id="9801844at2"/>
<dbReference type="InterPro" id="IPR008991">
    <property type="entry name" value="Translation_prot_SH3-like_sf"/>
</dbReference>
<dbReference type="NCBIfam" id="TIGR00038">
    <property type="entry name" value="efp"/>
    <property type="match status" value="1"/>
</dbReference>
<dbReference type="SUPFAM" id="SSF50104">
    <property type="entry name" value="Translation proteins SH3-like domain"/>
    <property type="match status" value="1"/>
</dbReference>
<evidence type="ECO:0000256" key="6">
    <source>
        <dbReference type="ARBA" id="ARBA00022917"/>
    </source>
</evidence>
<protein>
    <recommendedName>
        <fullName evidence="8 9">Elongation factor P</fullName>
        <shortName evidence="8">EF-P</shortName>
    </recommendedName>
</protein>
<dbReference type="PANTHER" id="PTHR30053">
    <property type="entry name" value="ELONGATION FACTOR P"/>
    <property type="match status" value="1"/>
</dbReference>
<dbReference type="UniPathway" id="UPA00345"/>
<dbReference type="SMART" id="SM01185">
    <property type="entry name" value="EFP"/>
    <property type="match status" value="1"/>
</dbReference>
<dbReference type="NCBIfam" id="NF001810">
    <property type="entry name" value="PRK00529.1"/>
    <property type="match status" value="1"/>
</dbReference>
<evidence type="ECO:0000256" key="7">
    <source>
        <dbReference type="ARBA" id="ARBA00025469"/>
    </source>
</evidence>
<dbReference type="InterPro" id="IPR001059">
    <property type="entry name" value="Transl_elong_P/YeiP_cen"/>
</dbReference>
<dbReference type="FunFam" id="2.40.50.140:FF:000004">
    <property type="entry name" value="Elongation factor P"/>
    <property type="match status" value="1"/>
</dbReference>
<name>A0A084F1L2_9BACT</name>
<reference evidence="13 14" key="1">
    <citation type="submission" date="2014-02" db="EMBL/GenBank/DDBJ databases">
        <title>Genome sequence of Ureaplasma diversum strain 246.</title>
        <authorList>
            <person name="Sirand-Pugnet P."/>
            <person name="Breton M."/>
            <person name="Dordet-Frisoni E."/>
            <person name="Baranowski E."/>
            <person name="Barre A."/>
            <person name="Couture C."/>
            <person name="Dupuy V."/>
            <person name="Gaurivaud P."/>
            <person name="Jacob D."/>
            <person name="Lemaitre C."/>
            <person name="Manso-Silvan L."/>
            <person name="Nikolski M."/>
            <person name="Nouvel L.-X."/>
            <person name="Poumarat F."/>
            <person name="Tardy F."/>
            <person name="Thebault P."/>
            <person name="Theil S."/>
            <person name="Citti C."/>
            <person name="Thiaucourt F."/>
            <person name="Blanchard A."/>
        </authorList>
    </citation>
    <scope>NUCLEOTIDE SEQUENCE [LARGE SCALE GENOMIC DNA]</scope>
    <source>
        <strain evidence="13 14">NCTC 246</strain>
    </source>
</reference>
<evidence type="ECO:0000256" key="9">
    <source>
        <dbReference type="NCBIfam" id="TIGR00038"/>
    </source>
</evidence>
<evidence type="ECO:0000256" key="8">
    <source>
        <dbReference type="HAMAP-Rule" id="MF_00141"/>
    </source>
</evidence>
<comment type="pathway">
    <text evidence="2 8">Protein biosynthesis; polypeptide chain elongation.</text>
</comment>
<sequence>MATIIHAKDLRPGHTFHFKNNIYQVLENSFNKTAMREGIVKCKVKNLRTGAITVEVLTGEKVEQAMIEKLKMMFSYDDGVGYVFMDNETYEQISIPYDQIQWEKNFIEEETEVSIMRYENEIMGVSLPDQLTVTIKEAEEAVQGNSVQMATKRAWLNSGWEFQVPQFIKSNEKVVINSADGQYVGRAK</sequence>
<keyword evidence="5 8" id="KW-0251">Elongation factor</keyword>
<dbReference type="HAMAP" id="MF_00141">
    <property type="entry name" value="EF_P"/>
    <property type="match status" value="1"/>
</dbReference>
<dbReference type="GO" id="GO:0003746">
    <property type="term" value="F:translation elongation factor activity"/>
    <property type="evidence" value="ECO:0007669"/>
    <property type="project" value="UniProtKB-UniRule"/>
</dbReference>
<dbReference type="AlphaFoldDB" id="A0A084F1L2"/>
<dbReference type="Pfam" id="PF09285">
    <property type="entry name" value="Elong-fact-P_C"/>
    <property type="match status" value="1"/>
</dbReference>
<dbReference type="InterPro" id="IPR014722">
    <property type="entry name" value="Rib_uL2_dom2"/>
</dbReference>
<accession>A0A084F1L2</accession>
<evidence type="ECO:0000259" key="11">
    <source>
        <dbReference type="SMART" id="SM00841"/>
    </source>
</evidence>
<dbReference type="Pfam" id="PF01132">
    <property type="entry name" value="EFP"/>
    <property type="match status" value="1"/>
</dbReference>
<dbReference type="Pfam" id="PF08207">
    <property type="entry name" value="EFP_N"/>
    <property type="match status" value="1"/>
</dbReference>
<dbReference type="GO" id="GO:0043043">
    <property type="term" value="P:peptide biosynthetic process"/>
    <property type="evidence" value="ECO:0007669"/>
    <property type="project" value="InterPro"/>
</dbReference>
<evidence type="ECO:0000313" key="13">
    <source>
        <dbReference type="EMBL" id="KEZ24104.1"/>
    </source>
</evidence>
<comment type="function">
    <text evidence="7 8">Involved in peptide bond synthesis. Stimulates efficient translation and peptide-bond synthesis on native or reconstituted 70S ribosomes in vitro. Probably functions indirectly by altering the affinity of the ribosome for aminoacyl-tRNA, thus increasing their reactivity as acceptors for peptidyl transferase.</text>
</comment>
<proteinExistence type="inferred from homology"/>
<evidence type="ECO:0000256" key="2">
    <source>
        <dbReference type="ARBA" id="ARBA00004815"/>
    </source>
</evidence>
<dbReference type="FunFam" id="2.40.50.140:FF:000009">
    <property type="entry name" value="Elongation factor P"/>
    <property type="match status" value="1"/>
</dbReference>
<keyword evidence="14" id="KW-1185">Reference proteome</keyword>
<dbReference type="InterPro" id="IPR013185">
    <property type="entry name" value="Transl_elong_KOW-like"/>
</dbReference>
<dbReference type="CDD" id="cd05794">
    <property type="entry name" value="S1_EF-P_repeat_2"/>
    <property type="match status" value="1"/>
</dbReference>
<comment type="subcellular location">
    <subcellularLocation>
        <location evidence="1 8">Cytoplasm</location>
    </subcellularLocation>
</comment>
<dbReference type="eggNOG" id="COG0231">
    <property type="taxonomic scope" value="Bacteria"/>
</dbReference>
<dbReference type="SUPFAM" id="SSF50249">
    <property type="entry name" value="Nucleic acid-binding proteins"/>
    <property type="match status" value="2"/>
</dbReference>
<dbReference type="InterPro" id="IPR020599">
    <property type="entry name" value="Transl_elong_fac_P/YeiP"/>
</dbReference>
<evidence type="ECO:0000256" key="4">
    <source>
        <dbReference type="ARBA" id="ARBA00022490"/>
    </source>
</evidence>
<keyword evidence="6 8" id="KW-0648">Protein biosynthesis</keyword>
<dbReference type="PANTHER" id="PTHR30053:SF12">
    <property type="entry name" value="ELONGATION FACTOR P (EF-P) FAMILY PROTEIN"/>
    <property type="match status" value="1"/>
</dbReference>
<evidence type="ECO:0000256" key="10">
    <source>
        <dbReference type="RuleBase" id="RU004389"/>
    </source>
</evidence>
<feature type="domain" description="Translation elongation factor P/YeiP central" evidence="12">
    <location>
        <begin position="69"/>
        <end position="123"/>
    </location>
</feature>
<comment type="similarity">
    <text evidence="3 8 10">Belongs to the elongation factor P family.</text>
</comment>
<dbReference type="SMART" id="SM00841">
    <property type="entry name" value="Elong-fact-P_C"/>
    <property type="match status" value="1"/>
</dbReference>
<dbReference type="RefSeq" id="WP_038101649.1">
    <property type="nucleotide sequence ID" value="NZ_JFDP01000006.1"/>
</dbReference>
<evidence type="ECO:0000256" key="3">
    <source>
        <dbReference type="ARBA" id="ARBA00009479"/>
    </source>
</evidence>
<dbReference type="EMBL" id="JFDP01000006">
    <property type="protein sequence ID" value="KEZ24104.1"/>
    <property type="molecule type" value="Genomic_DNA"/>
</dbReference>
<dbReference type="CDD" id="cd04470">
    <property type="entry name" value="S1_EF-P_repeat_1"/>
    <property type="match status" value="1"/>
</dbReference>
<dbReference type="Gene3D" id="2.30.30.30">
    <property type="match status" value="1"/>
</dbReference>
<dbReference type="InterPro" id="IPR011768">
    <property type="entry name" value="Transl_elongation_fac_P"/>
</dbReference>
<organism evidence="13 14">
    <name type="scientific">Ureaplasma diversum NCTC 246</name>
    <dbReference type="NCBI Taxonomy" id="1188241"/>
    <lineage>
        <taxon>Bacteria</taxon>
        <taxon>Bacillati</taxon>
        <taxon>Mycoplasmatota</taxon>
        <taxon>Mycoplasmoidales</taxon>
        <taxon>Mycoplasmoidaceae</taxon>
        <taxon>Ureaplasma</taxon>
    </lineage>
</organism>
<keyword evidence="4 8" id="KW-0963">Cytoplasm</keyword>
<dbReference type="Proteomes" id="UP000028537">
    <property type="component" value="Unassembled WGS sequence"/>
</dbReference>
<dbReference type="PIRSF" id="PIRSF005901">
    <property type="entry name" value="EF-P"/>
    <property type="match status" value="1"/>
</dbReference>
<dbReference type="InterPro" id="IPR015365">
    <property type="entry name" value="Elong-fact-P_C"/>
</dbReference>
<dbReference type="Gene3D" id="2.40.50.140">
    <property type="entry name" value="Nucleic acid-binding proteins"/>
    <property type="match status" value="2"/>
</dbReference>
<feature type="domain" description="Elongation factor P C-terminal" evidence="11">
    <location>
        <begin position="131"/>
        <end position="186"/>
    </location>
</feature>
<evidence type="ECO:0000256" key="1">
    <source>
        <dbReference type="ARBA" id="ARBA00004496"/>
    </source>
</evidence>
<dbReference type="GO" id="GO:0005829">
    <property type="term" value="C:cytosol"/>
    <property type="evidence" value="ECO:0007669"/>
    <property type="project" value="UniProtKB-ARBA"/>
</dbReference>